<reference evidence="5 6" key="1">
    <citation type="submission" date="2024-05" db="EMBL/GenBank/DDBJ databases">
        <title>A draft genome resource for the thread blight pathogen Marasmius tenuissimus strain MS-2.</title>
        <authorList>
            <person name="Yulfo-Soto G.E."/>
            <person name="Baruah I.K."/>
            <person name="Amoako-Attah I."/>
            <person name="Bukari Y."/>
            <person name="Meinhardt L.W."/>
            <person name="Bailey B.A."/>
            <person name="Cohen S.P."/>
        </authorList>
    </citation>
    <scope>NUCLEOTIDE SEQUENCE [LARGE SCALE GENOMIC DNA]</scope>
    <source>
        <strain evidence="5 6">MS-2</strain>
    </source>
</reference>
<protein>
    <submittedName>
        <fullName evidence="5">Molecular chaperone</fullName>
    </submittedName>
</protein>
<dbReference type="Proteomes" id="UP001437256">
    <property type="component" value="Unassembled WGS sequence"/>
</dbReference>
<keyword evidence="3" id="KW-0175">Coiled coil</keyword>
<dbReference type="InterPro" id="IPR036869">
    <property type="entry name" value="J_dom_sf"/>
</dbReference>
<keyword evidence="6" id="KW-1185">Reference proteome</keyword>
<name>A0ABR3AH92_9AGAR</name>
<dbReference type="PANTHER" id="PTHR14021">
    <property type="entry name" value="IRON-SULFUR CLUSTER CO-CHAPERONE PROTEIN HSCB"/>
    <property type="match status" value="1"/>
</dbReference>
<feature type="domain" description="Co-chaperone HscB C-terminal oligomerisation" evidence="4">
    <location>
        <begin position="47"/>
        <end position="119"/>
    </location>
</feature>
<dbReference type="InterPro" id="IPR009073">
    <property type="entry name" value="HscB_oligo_C"/>
</dbReference>
<evidence type="ECO:0000256" key="1">
    <source>
        <dbReference type="ARBA" id="ARBA00010476"/>
    </source>
</evidence>
<feature type="coiled-coil region" evidence="3">
    <location>
        <begin position="68"/>
        <end position="95"/>
    </location>
</feature>
<dbReference type="Pfam" id="PF07743">
    <property type="entry name" value="HSCB_C"/>
    <property type="match status" value="1"/>
</dbReference>
<sequence>MRNKRIVAENLSAEINNAYQTLLNPLSRIEYLLRTNFQPLEETDKVEDMEFLGEIMMAREEIQDAETKEDAEAVVAENQERIEQTLREISQLAETEQWEKAKDCAIKLRYLEGIRKAAKEWTPGGAGP</sequence>
<evidence type="ECO:0000313" key="6">
    <source>
        <dbReference type="Proteomes" id="UP001437256"/>
    </source>
</evidence>
<comment type="caution">
    <text evidence="5">The sequence shown here is derived from an EMBL/GenBank/DDBJ whole genome shotgun (WGS) entry which is preliminary data.</text>
</comment>
<keyword evidence="2" id="KW-0143">Chaperone</keyword>
<dbReference type="EMBL" id="JBBXMP010000002">
    <property type="protein sequence ID" value="KAL0071967.1"/>
    <property type="molecule type" value="Genomic_DNA"/>
</dbReference>
<dbReference type="NCBIfam" id="TIGR00714">
    <property type="entry name" value="hscB"/>
    <property type="match status" value="1"/>
</dbReference>
<dbReference type="InterPro" id="IPR004640">
    <property type="entry name" value="HscB"/>
</dbReference>
<accession>A0ABR3AH92</accession>
<evidence type="ECO:0000259" key="4">
    <source>
        <dbReference type="Pfam" id="PF07743"/>
    </source>
</evidence>
<comment type="similarity">
    <text evidence="1">Belongs to the HscB family.</text>
</comment>
<proteinExistence type="inferred from homology"/>
<evidence type="ECO:0000256" key="3">
    <source>
        <dbReference type="SAM" id="Coils"/>
    </source>
</evidence>
<organism evidence="5 6">
    <name type="scientific">Marasmius tenuissimus</name>
    <dbReference type="NCBI Taxonomy" id="585030"/>
    <lineage>
        <taxon>Eukaryota</taxon>
        <taxon>Fungi</taxon>
        <taxon>Dikarya</taxon>
        <taxon>Basidiomycota</taxon>
        <taxon>Agaricomycotina</taxon>
        <taxon>Agaricomycetes</taxon>
        <taxon>Agaricomycetidae</taxon>
        <taxon>Agaricales</taxon>
        <taxon>Marasmiineae</taxon>
        <taxon>Marasmiaceae</taxon>
        <taxon>Marasmius</taxon>
    </lineage>
</organism>
<evidence type="ECO:0000313" key="5">
    <source>
        <dbReference type="EMBL" id="KAL0071967.1"/>
    </source>
</evidence>
<gene>
    <name evidence="5" type="primary">JAC1</name>
    <name evidence="5" type="ORF">AAF712_000890</name>
</gene>
<evidence type="ECO:0000256" key="2">
    <source>
        <dbReference type="ARBA" id="ARBA00023186"/>
    </source>
</evidence>
<dbReference type="PANTHER" id="PTHR14021:SF15">
    <property type="entry name" value="IRON-SULFUR CLUSTER CO-CHAPERONE PROTEIN HSCB"/>
    <property type="match status" value="1"/>
</dbReference>
<dbReference type="Gene3D" id="1.20.1280.20">
    <property type="entry name" value="HscB, C-terminal domain"/>
    <property type="match status" value="1"/>
</dbReference>
<dbReference type="Gene3D" id="1.10.287.110">
    <property type="entry name" value="DnaJ domain"/>
    <property type="match status" value="1"/>
</dbReference>
<dbReference type="InterPro" id="IPR036386">
    <property type="entry name" value="HscB_C_sf"/>
</dbReference>
<dbReference type="SUPFAM" id="SSF47144">
    <property type="entry name" value="HSC20 (HSCB), C-terminal oligomerisation domain"/>
    <property type="match status" value="1"/>
</dbReference>